<accession>A0A2P2PU99</accession>
<reference evidence="1" key="1">
    <citation type="submission" date="2018-02" db="EMBL/GenBank/DDBJ databases">
        <title>Rhizophora mucronata_Transcriptome.</title>
        <authorList>
            <person name="Meera S.P."/>
            <person name="Sreeshan A."/>
            <person name="Augustine A."/>
        </authorList>
    </citation>
    <scope>NUCLEOTIDE SEQUENCE</scope>
    <source>
        <tissue evidence="1">Leaf</tissue>
    </source>
</reference>
<organism evidence="1">
    <name type="scientific">Rhizophora mucronata</name>
    <name type="common">Asiatic mangrove</name>
    <dbReference type="NCBI Taxonomy" id="61149"/>
    <lineage>
        <taxon>Eukaryota</taxon>
        <taxon>Viridiplantae</taxon>
        <taxon>Streptophyta</taxon>
        <taxon>Embryophyta</taxon>
        <taxon>Tracheophyta</taxon>
        <taxon>Spermatophyta</taxon>
        <taxon>Magnoliopsida</taxon>
        <taxon>eudicotyledons</taxon>
        <taxon>Gunneridae</taxon>
        <taxon>Pentapetalae</taxon>
        <taxon>rosids</taxon>
        <taxon>fabids</taxon>
        <taxon>Malpighiales</taxon>
        <taxon>Rhizophoraceae</taxon>
        <taxon>Rhizophora</taxon>
    </lineage>
</organism>
<dbReference type="EMBL" id="GGEC01077842">
    <property type="protein sequence ID" value="MBX58326.1"/>
    <property type="molecule type" value="Transcribed_RNA"/>
</dbReference>
<proteinExistence type="predicted"/>
<evidence type="ECO:0000313" key="1">
    <source>
        <dbReference type="EMBL" id="MBX58326.1"/>
    </source>
</evidence>
<protein>
    <submittedName>
        <fullName evidence="1">Uncharacterized protein</fullName>
    </submittedName>
</protein>
<sequence length="37" mass="4570">MPRVTHTQITKHKWLYYIRDFGRVLGLLLETKWEVIQ</sequence>
<name>A0A2P2PU99_RHIMU</name>
<dbReference type="AlphaFoldDB" id="A0A2P2PU99"/>